<evidence type="ECO:0000259" key="2">
    <source>
        <dbReference type="Pfam" id="PF02470"/>
    </source>
</evidence>
<evidence type="ECO:0000313" key="4">
    <source>
        <dbReference type="Proteomes" id="UP000251891"/>
    </source>
</evidence>
<feature type="domain" description="Mce/MlaD" evidence="2">
    <location>
        <begin position="37"/>
        <end position="114"/>
    </location>
</feature>
<name>A0A365HDI3_9ACTN</name>
<keyword evidence="1" id="KW-1133">Transmembrane helix</keyword>
<evidence type="ECO:0000256" key="1">
    <source>
        <dbReference type="SAM" id="Phobius"/>
    </source>
</evidence>
<organism evidence="3 4">
    <name type="scientific">Actinomadura craniellae</name>
    <dbReference type="NCBI Taxonomy" id="2231787"/>
    <lineage>
        <taxon>Bacteria</taxon>
        <taxon>Bacillati</taxon>
        <taxon>Actinomycetota</taxon>
        <taxon>Actinomycetes</taxon>
        <taxon>Streptosporangiales</taxon>
        <taxon>Thermomonosporaceae</taxon>
        <taxon>Actinomadura</taxon>
    </lineage>
</organism>
<protein>
    <submittedName>
        <fullName evidence="3">MCE family protein</fullName>
    </submittedName>
</protein>
<dbReference type="RefSeq" id="WP_111863026.1">
    <property type="nucleotide sequence ID" value="NZ_QLYX01000001.1"/>
</dbReference>
<dbReference type="InterPro" id="IPR003399">
    <property type="entry name" value="Mce/MlaD"/>
</dbReference>
<keyword evidence="4" id="KW-1185">Reference proteome</keyword>
<dbReference type="OrthoDB" id="4655264at2"/>
<dbReference type="InterPro" id="IPR052336">
    <property type="entry name" value="MlaD_Phospholipid_Transporter"/>
</dbReference>
<dbReference type="AlphaFoldDB" id="A0A365HDI3"/>
<keyword evidence="1" id="KW-0472">Membrane</keyword>
<dbReference type="PANTHER" id="PTHR33371:SF16">
    <property type="entry name" value="MCE-FAMILY PROTEIN MCE3F"/>
    <property type="match status" value="1"/>
</dbReference>
<gene>
    <name evidence="3" type="ORF">DPM19_02085</name>
</gene>
<accession>A0A365HDI3</accession>
<keyword evidence="1" id="KW-0812">Transmembrane</keyword>
<dbReference type="Pfam" id="PF02470">
    <property type="entry name" value="MlaD"/>
    <property type="match status" value="1"/>
</dbReference>
<evidence type="ECO:0000313" key="3">
    <source>
        <dbReference type="EMBL" id="RAY16976.1"/>
    </source>
</evidence>
<dbReference type="EMBL" id="QLYX01000001">
    <property type="protein sequence ID" value="RAY16976.1"/>
    <property type="molecule type" value="Genomic_DNA"/>
</dbReference>
<proteinExistence type="predicted"/>
<dbReference type="GO" id="GO:0005576">
    <property type="term" value="C:extracellular region"/>
    <property type="evidence" value="ECO:0007669"/>
    <property type="project" value="TreeGrafter"/>
</dbReference>
<dbReference type="PANTHER" id="PTHR33371">
    <property type="entry name" value="INTERMEMBRANE PHOSPHOLIPID TRANSPORT SYSTEM BINDING PROTEIN MLAD-RELATED"/>
    <property type="match status" value="1"/>
</dbReference>
<sequence length="339" mass="34968">MNQDLPRGRRIAITLATALTLAMIAYLMVAKPFADDGMRLTADFGNAGQGLTTASPVKLRGVTVGRISRIELAPRGGARLTLHLDRGVRIPDTAVAALEPESVFGPKFLNIIPGPHEATGPFLRDGTHIMRTSDSLDLTSLLGDADRVLAAVSAEDVAVIVDALGQGLGASGPNLAGLLRNTGTLVDVAHRQRGPTAALLSDLGRLARLRGMGSDLAVTIDSSAALLDTLTAGQGRGLRTARGVSEVTSLLAHGLGSHEGNLRAAGRSFEGSAAFLSAQLNVAGPGVRAVIDMLPAYGQMTRTPGPQNRRLLGANLVLPTDPCQLLLGVGDCPATPGGR</sequence>
<feature type="transmembrane region" description="Helical" evidence="1">
    <location>
        <begin position="12"/>
        <end position="29"/>
    </location>
</feature>
<reference evidence="3 4" key="1">
    <citation type="submission" date="2018-06" db="EMBL/GenBank/DDBJ databases">
        <title>Actinomadura craniellae sp. nov. isolated from marine sponge Craniella sp.</title>
        <authorList>
            <person name="Li L."/>
            <person name="Xu Q.H."/>
            <person name="Lin H.W."/>
            <person name="Lu Y.H."/>
        </authorList>
    </citation>
    <scope>NUCLEOTIDE SEQUENCE [LARGE SCALE GENOMIC DNA]</scope>
    <source>
        <strain evidence="3 4">LHW63021</strain>
    </source>
</reference>
<dbReference type="Proteomes" id="UP000251891">
    <property type="component" value="Unassembled WGS sequence"/>
</dbReference>
<comment type="caution">
    <text evidence="3">The sequence shown here is derived from an EMBL/GenBank/DDBJ whole genome shotgun (WGS) entry which is preliminary data.</text>
</comment>